<dbReference type="RefSeq" id="WP_163065189.1">
    <property type="nucleotide sequence ID" value="NZ_CP048649.1"/>
</dbReference>
<feature type="transmembrane region" description="Helical" evidence="1">
    <location>
        <begin position="362"/>
        <end position="383"/>
    </location>
</feature>
<evidence type="ECO:0000256" key="1">
    <source>
        <dbReference type="SAM" id="Phobius"/>
    </source>
</evidence>
<evidence type="ECO:0000313" key="3">
    <source>
        <dbReference type="Proteomes" id="UP000466848"/>
    </source>
</evidence>
<keyword evidence="1" id="KW-0472">Membrane</keyword>
<organism evidence="2 3">
    <name type="scientific">Aminipila butyrica</name>
    <dbReference type="NCBI Taxonomy" id="433296"/>
    <lineage>
        <taxon>Bacteria</taxon>
        <taxon>Bacillati</taxon>
        <taxon>Bacillota</taxon>
        <taxon>Clostridia</taxon>
        <taxon>Peptostreptococcales</taxon>
        <taxon>Anaerovoracaceae</taxon>
        <taxon>Aminipila</taxon>
    </lineage>
</organism>
<dbReference type="Proteomes" id="UP000466848">
    <property type="component" value="Chromosome"/>
</dbReference>
<keyword evidence="1" id="KW-0812">Transmembrane</keyword>
<dbReference type="EMBL" id="CP048649">
    <property type="protein sequence ID" value="QIB68269.1"/>
    <property type="molecule type" value="Genomic_DNA"/>
</dbReference>
<keyword evidence="3" id="KW-1185">Reference proteome</keyword>
<protein>
    <submittedName>
        <fullName evidence="2">Uncharacterized protein</fullName>
    </submittedName>
</protein>
<accession>A0A858BST3</accession>
<evidence type="ECO:0000313" key="2">
    <source>
        <dbReference type="EMBL" id="QIB68269.1"/>
    </source>
</evidence>
<keyword evidence="1" id="KW-1133">Transmembrane helix</keyword>
<dbReference type="AlphaFoldDB" id="A0A858BST3"/>
<name>A0A858BST3_9FIRM</name>
<dbReference type="KEGG" id="abut:Ami103574_02600"/>
<reference evidence="2 3" key="1">
    <citation type="submission" date="2020-02" db="EMBL/GenBank/DDBJ databases">
        <authorList>
            <person name="Kim Y.B."/>
            <person name="Roh S.W."/>
        </authorList>
    </citation>
    <scope>NUCLEOTIDE SEQUENCE [LARGE SCALE GENOMIC DNA]</scope>
    <source>
        <strain evidence="2 3">DSM 103574</strain>
    </source>
</reference>
<feature type="transmembrane region" description="Helical" evidence="1">
    <location>
        <begin position="329"/>
        <end position="350"/>
    </location>
</feature>
<feature type="transmembrane region" description="Helical" evidence="1">
    <location>
        <begin position="389"/>
        <end position="408"/>
    </location>
</feature>
<gene>
    <name evidence="2" type="ORF">Ami103574_02600</name>
</gene>
<proteinExistence type="predicted"/>
<sequence length="517" mass="53851">MAGTIAGSLIFDTKTNTDGFNDGTKNIKKMTESISDSLNDLGKAVVAAFSVAAIKEFVQTLVETTANLQALDAQFNQIFKGAEGEAAMAAINQQSEELGIHVDLLKQAFSSFGAQLKGAGLDAQKTLEGTTKATSLAADAAAFYDMSLETTSASLASFLKGNFEAGDAIKVFTTASQMSTKAVEVYGKSWDKLTEAEKQWLLLDKVQEVFELNGAVGQATREQDNWATSMGNLKATWDRFLENIGTGTLDAVNTAVQNITAAISGLTDFMKNNTGAIDAFKISIEALTTALVAYFIVANKWTILQKFLTITIQLESAMKLFGAALASPAGRLGIVVGILTLFIGLALKADEVWGNMTGMEKAAYVLGTVALAAGTLAIAFGAVQSAASWGAAGLAIAAGTLAIGAAISRAQKQAEAGMVSSGGVRLPRLATGAVIPPNSEFLAILGDQKHGTNIEAPLSTIEQAVDNALSRRGNAGGTSGSAVAVFNIDGREFARAMAPYTAGENMRQGTRLINGVI</sequence>